<proteinExistence type="predicted"/>
<sequence>MKILTFLVFILFILSCSAIAVETDDEHSESLAKAWELMDPRDCIPPSFSSVLSLYYLRRLKKIWTVTKNDKLEDCKEIWHKTKEFVNNLPKILQNKIINHAVKQERDKMNANFILELLPEERSFFEKTMKNMSTTAMEKAQILSVWGNERLSMSALSHLNRFLENLVKREERFKTRLETVSLEARKAYEQIMELRRQKQKLYGSFSNDVKKELIKLWKQDILRTKDNLRKELEEIPNLEGIINQLHVIEWEHLNLQKFYPFALMSSWSVRGLLYPMTVLKSRLQLQRQNTMYKGTFDAFRHIVKNEGFTALYRGFWITLPQLSVTFLYSSIYESLRGQLSKDFSQNSAAISAMAGGVASLCAQLVFCPTDLIAQFMMIAKNPQAFTGGTRNLEIIKALKNDGLKEKRSLGLRVVQAVYKVDGFKGFYRGYGAAILLNCPASMVFWSSYYNYLHAFKSIRKSYIDEDLKSAKLNLIFLQSMSGALAGATSAVCTNPLDVLRIRIQVQRAGYSETIRRLYKFEGFRVFTKGLAARSINSSIYSLCIMMCYETAKRLSVLPEYEDSVVW</sequence>
<reference evidence="2" key="1">
    <citation type="submission" date="2016-11" db="UniProtKB">
        <authorList>
            <consortium name="WormBaseParasite"/>
        </authorList>
    </citation>
    <scope>IDENTIFICATION</scope>
    <source>
        <strain evidence="2">KR3021</strain>
    </source>
</reference>
<accession>A0AC35TLW3</accession>
<organism evidence="1 2">
    <name type="scientific">Rhabditophanes sp. KR3021</name>
    <dbReference type="NCBI Taxonomy" id="114890"/>
    <lineage>
        <taxon>Eukaryota</taxon>
        <taxon>Metazoa</taxon>
        <taxon>Ecdysozoa</taxon>
        <taxon>Nematoda</taxon>
        <taxon>Chromadorea</taxon>
        <taxon>Rhabditida</taxon>
        <taxon>Tylenchina</taxon>
        <taxon>Panagrolaimomorpha</taxon>
        <taxon>Strongyloidoidea</taxon>
        <taxon>Alloionematidae</taxon>
        <taxon>Rhabditophanes</taxon>
    </lineage>
</organism>
<evidence type="ECO:0000313" key="1">
    <source>
        <dbReference type="Proteomes" id="UP000095286"/>
    </source>
</evidence>
<dbReference type="WBParaSite" id="RSKR_0000219400.1">
    <property type="protein sequence ID" value="RSKR_0000219400.1"/>
    <property type="gene ID" value="RSKR_0000219400"/>
</dbReference>
<evidence type="ECO:0000313" key="2">
    <source>
        <dbReference type="WBParaSite" id="RSKR_0000219400.1"/>
    </source>
</evidence>
<protein>
    <submittedName>
        <fullName evidence="2">Mitochondrial carrier protein</fullName>
    </submittedName>
</protein>
<name>A0AC35TLW3_9BILA</name>
<dbReference type="Proteomes" id="UP000095286">
    <property type="component" value="Unplaced"/>
</dbReference>